<protein>
    <submittedName>
        <fullName evidence="2">Uncharacterized protein</fullName>
    </submittedName>
</protein>
<dbReference type="EMBL" id="CAJPDT010000206">
    <property type="protein sequence ID" value="CAF9942643.1"/>
    <property type="molecule type" value="Genomic_DNA"/>
</dbReference>
<evidence type="ECO:0000313" key="2">
    <source>
        <dbReference type="EMBL" id="CAF9942643.1"/>
    </source>
</evidence>
<evidence type="ECO:0000313" key="3">
    <source>
        <dbReference type="Proteomes" id="UP000664534"/>
    </source>
</evidence>
<feature type="compositionally biased region" description="Low complexity" evidence="1">
    <location>
        <begin position="135"/>
        <end position="159"/>
    </location>
</feature>
<feature type="compositionally biased region" description="Low complexity" evidence="1">
    <location>
        <begin position="71"/>
        <end position="103"/>
    </location>
</feature>
<organism evidence="2 3">
    <name type="scientific">Imshaugia aleurites</name>
    <dbReference type="NCBI Taxonomy" id="172621"/>
    <lineage>
        <taxon>Eukaryota</taxon>
        <taxon>Fungi</taxon>
        <taxon>Dikarya</taxon>
        <taxon>Ascomycota</taxon>
        <taxon>Pezizomycotina</taxon>
        <taxon>Lecanoromycetes</taxon>
        <taxon>OSLEUM clade</taxon>
        <taxon>Lecanoromycetidae</taxon>
        <taxon>Lecanorales</taxon>
        <taxon>Lecanorineae</taxon>
        <taxon>Parmeliaceae</taxon>
        <taxon>Imshaugia</taxon>
    </lineage>
</organism>
<gene>
    <name evidence="2" type="ORF">IMSHALPRED_004339</name>
</gene>
<feature type="compositionally biased region" description="Polar residues" evidence="1">
    <location>
        <begin position="309"/>
        <end position="319"/>
    </location>
</feature>
<keyword evidence="3" id="KW-1185">Reference proteome</keyword>
<dbReference type="Proteomes" id="UP000664534">
    <property type="component" value="Unassembled WGS sequence"/>
</dbReference>
<reference evidence="2" key="1">
    <citation type="submission" date="2021-03" db="EMBL/GenBank/DDBJ databases">
        <authorList>
            <person name="Tagirdzhanova G."/>
        </authorList>
    </citation>
    <scope>NUCLEOTIDE SEQUENCE</scope>
</reference>
<feature type="region of interest" description="Disordered" evidence="1">
    <location>
        <begin position="71"/>
        <end position="159"/>
    </location>
</feature>
<proteinExistence type="predicted"/>
<name>A0A8H3J8C3_9LECA</name>
<comment type="caution">
    <text evidence="2">The sequence shown here is derived from an EMBL/GenBank/DDBJ whole genome shotgun (WGS) entry which is preliminary data.</text>
</comment>
<evidence type="ECO:0000256" key="1">
    <source>
        <dbReference type="SAM" id="MobiDB-lite"/>
    </source>
</evidence>
<dbReference type="OrthoDB" id="3944128at2759"/>
<dbReference type="AlphaFoldDB" id="A0A8H3J8C3"/>
<feature type="region of interest" description="Disordered" evidence="1">
    <location>
        <begin position="293"/>
        <end position="337"/>
    </location>
</feature>
<feature type="compositionally biased region" description="Polar residues" evidence="1">
    <location>
        <begin position="106"/>
        <end position="130"/>
    </location>
</feature>
<accession>A0A8H3J8C3</accession>
<sequence>MFSATGAVKHSTAEVATISATAASGDTGIVGGICSDLKVRSWFFSGRIARILRLRACAAPLGLQPASALVPTTTTTKSKPQSTPLPEVQAAAVAQQTESQAATPAIAQSPQETDSTPASGVAQADSQAATPATPAESQDTQQADSQAADNAEQVDSQAAASPAVAAAATTAPVIVQGQTVPANGSPITVNSKAIRLSSGSIYVDSSAAPIPQAQVSQSNIQPIVAGTFTLHPAAANAVAQATPSSVVVGDLTFSAPQSEPSVESNTEAYQAQAQPVVVGGKTYALAVPTSQSENLQAAGSTPEEGVSEPSISQEQSGDAINNDHTEPDESTPQAAQADSTPIVIGGMTYTPVPASPTSLLQSAAVFSFGGTALTQGGKAVMVSGTLMSLGISAFVVGTSSIPLSTPASTTSLLAIGSQTLTALAGSEGGFEIDHSTLLPGSSGIAISGTTYSINGADSLVVGTSTIALATVGSSDKSNSVLTAGGETFTPLGSTAVVVDGTTLSIGGSAITENGTRVSLASNGLLVGSSTFAYATPVVNSATVSTTSGTTLSTGILPSTGAASTAIPSATGGVRTGSEAKKGASAKMTAPRVVEVWLVVSMSLIMIIGTL</sequence>